<accession>A0A0X8FM27</accession>
<dbReference type="STRING" id="128944.AWM75_05985"/>
<dbReference type="GO" id="GO:0045892">
    <property type="term" value="P:negative regulation of DNA-templated transcription"/>
    <property type="evidence" value="ECO:0007669"/>
    <property type="project" value="TreeGrafter"/>
</dbReference>
<evidence type="ECO:0000256" key="1">
    <source>
        <dbReference type="ARBA" id="ARBA00004496"/>
    </source>
</evidence>
<dbReference type="RefSeq" id="WP_067979613.1">
    <property type="nucleotide sequence ID" value="NZ_CP014163.1"/>
</dbReference>
<dbReference type="PANTHER" id="PTHR33202:SF8">
    <property type="entry name" value="PEROXIDE-RESPONSIVE REPRESSOR PERR"/>
    <property type="match status" value="1"/>
</dbReference>
<evidence type="ECO:0000313" key="14">
    <source>
        <dbReference type="Proteomes" id="UP000062260"/>
    </source>
</evidence>
<sequence length="152" mass="17405">MTGNRHSEEMIKQTIEILKDEKVRITPQREAMIRYLVENENHPTAEMIFNDLKSSFTSMSLATVYNNLKLFNQLGIVKELNVGDEASHFDFAGDKHYHLICKNCGKIVDIYYPVLNEVESFAHKLTGFDIIGHHLEIYGICPSCQKKDGQAE</sequence>
<gene>
    <name evidence="13" type="ORF">AWM75_05985</name>
</gene>
<dbReference type="InterPro" id="IPR043135">
    <property type="entry name" value="Fur_C"/>
</dbReference>
<evidence type="ECO:0000256" key="4">
    <source>
        <dbReference type="ARBA" id="ARBA00022491"/>
    </source>
</evidence>
<dbReference type="EMBL" id="CP014163">
    <property type="protein sequence ID" value="AMB99574.1"/>
    <property type="molecule type" value="Genomic_DNA"/>
</dbReference>
<evidence type="ECO:0000256" key="11">
    <source>
        <dbReference type="PIRSR" id="PIRSR602481-1"/>
    </source>
</evidence>
<comment type="similarity">
    <text evidence="2">Belongs to the Fur family.</text>
</comment>
<reference evidence="14" key="2">
    <citation type="submission" date="2016-01" db="EMBL/GenBank/DDBJ databases">
        <title>Six Aerococcus type strain genome sequencing and assembly using PacBio and Illumina Hiseq.</title>
        <authorList>
            <person name="Carkaci D."/>
            <person name="Dargis R."/>
            <person name="Nielsen X.C."/>
            <person name="Skovgaard O."/>
            <person name="Fuursted K."/>
            <person name="Christensen J.J."/>
        </authorList>
    </citation>
    <scope>NUCLEOTIDE SEQUENCE [LARGE SCALE GENOMIC DNA]</scope>
    <source>
        <strain evidence="14">CCUG42038B</strain>
    </source>
</reference>
<feature type="binding site" evidence="11">
    <location>
        <position position="141"/>
    </location>
    <ligand>
        <name>Zn(2+)</name>
        <dbReference type="ChEBI" id="CHEBI:29105"/>
    </ligand>
</feature>
<keyword evidence="4" id="KW-0678">Repressor</keyword>
<dbReference type="PANTHER" id="PTHR33202">
    <property type="entry name" value="ZINC UPTAKE REGULATION PROTEIN"/>
    <property type="match status" value="1"/>
</dbReference>
<evidence type="ECO:0000256" key="5">
    <source>
        <dbReference type="ARBA" id="ARBA00022723"/>
    </source>
</evidence>
<evidence type="ECO:0000256" key="10">
    <source>
        <dbReference type="ARBA" id="ARBA00023211"/>
    </source>
</evidence>
<dbReference type="Pfam" id="PF01475">
    <property type="entry name" value="FUR"/>
    <property type="match status" value="1"/>
</dbReference>
<dbReference type="GO" id="GO:0000976">
    <property type="term" value="F:transcription cis-regulatory region binding"/>
    <property type="evidence" value="ECO:0007669"/>
    <property type="project" value="TreeGrafter"/>
</dbReference>
<keyword evidence="14" id="KW-1185">Reference proteome</keyword>
<evidence type="ECO:0000256" key="8">
    <source>
        <dbReference type="ARBA" id="ARBA00023125"/>
    </source>
</evidence>
<keyword evidence="7" id="KW-0805">Transcription regulation</keyword>
<reference evidence="13 14" key="1">
    <citation type="journal article" date="2016" name="Genome Announc.">
        <title>Complete Genome Sequences of Aerococcus christensenii CCUG 28831T, Aerococcus sanguinicola CCUG 43001T, Aerococcus urinae CCUG 36881T, Aerococcus urinaeequi CCUG 28094T, Aerococcus urinaehominis CCUG 42038 BT, and Aerococcus viridans CCUG 4311T.</title>
        <authorList>
            <person name="Carkaci D."/>
            <person name="Dargis R."/>
            <person name="Nielsen X.C."/>
            <person name="Skovgaard O."/>
            <person name="Fuursted K."/>
            <person name="Christensen J.J."/>
        </authorList>
    </citation>
    <scope>NUCLEOTIDE SEQUENCE [LARGE SCALE GENOMIC DNA]</scope>
    <source>
        <strain evidence="13 14">CCUG42038B</strain>
    </source>
</reference>
<dbReference type="Proteomes" id="UP000062260">
    <property type="component" value="Chromosome"/>
</dbReference>
<dbReference type="KEGG" id="auh:AWM75_05985"/>
<dbReference type="Gene3D" id="3.30.1490.190">
    <property type="match status" value="1"/>
</dbReference>
<name>A0A0X8FM27_9LACT</name>
<keyword evidence="12" id="KW-0408">Iron</keyword>
<evidence type="ECO:0000256" key="2">
    <source>
        <dbReference type="ARBA" id="ARBA00007957"/>
    </source>
</evidence>
<keyword evidence="3" id="KW-0963">Cytoplasm</keyword>
<evidence type="ECO:0000256" key="12">
    <source>
        <dbReference type="PIRSR" id="PIRSR602481-2"/>
    </source>
</evidence>
<keyword evidence="6 11" id="KW-0862">Zinc</keyword>
<dbReference type="CDD" id="cd07153">
    <property type="entry name" value="Fur_like"/>
    <property type="match status" value="1"/>
</dbReference>
<evidence type="ECO:0000256" key="6">
    <source>
        <dbReference type="ARBA" id="ARBA00022833"/>
    </source>
</evidence>
<evidence type="ECO:0000256" key="3">
    <source>
        <dbReference type="ARBA" id="ARBA00022490"/>
    </source>
</evidence>
<comment type="subcellular location">
    <subcellularLocation>
        <location evidence="1">Cytoplasm</location>
    </subcellularLocation>
</comment>
<feature type="binding site" evidence="11">
    <location>
        <position position="144"/>
    </location>
    <ligand>
        <name>Zn(2+)</name>
        <dbReference type="ChEBI" id="CHEBI:29105"/>
    </ligand>
</feature>
<feature type="binding site" evidence="11">
    <location>
        <position position="101"/>
    </location>
    <ligand>
        <name>Zn(2+)</name>
        <dbReference type="ChEBI" id="CHEBI:29105"/>
    </ligand>
</feature>
<organism evidence="13 14">
    <name type="scientific">Aerococcus urinaehominis</name>
    <dbReference type="NCBI Taxonomy" id="128944"/>
    <lineage>
        <taxon>Bacteria</taxon>
        <taxon>Bacillati</taxon>
        <taxon>Bacillota</taxon>
        <taxon>Bacilli</taxon>
        <taxon>Lactobacillales</taxon>
        <taxon>Aerococcaceae</taxon>
        <taxon>Aerococcus</taxon>
    </lineage>
</organism>
<comment type="cofactor">
    <cofactor evidence="11">
        <name>Zn(2+)</name>
        <dbReference type="ChEBI" id="CHEBI:29105"/>
    </cofactor>
    <text evidence="11">Binds 1 zinc ion per subunit.</text>
</comment>
<keyword evidence="8" id="KW-0238">DNA-binding</keyword>
<dbReference type="Gene3D" id="1.10.10.10">
    <property type="entry name" value="Winged helix-like DNA-binding domain superfamily/Winged helix DNA-binding domain"/>
    <property type="match status" value="1"/>
</dbReference>
<protein>
    <submittedName>
        <fullName evidence="13">Uncharacterized protein</fullName>
    </submittedName>
</protein>
<dbReference type="FunFam" id="3.30.1490.190:FF:000003">
    <property type="entry name" value="Fur family transcriptional regulator"/>
    <property type="match status" value="1"/>
</dbReference>
<dbReference type="GO" id="GO:1900376">
    <property type="term" value="P:regulation of secondary metabolite biosynthetic process"/>
    <property type="evidence" value="ECO:0007669"/>
    <property type="project" value="TreeGrafter"/>
</dbReference>
<keyword evidence="10" id="KW-0464">Manganese</keyword>
<evidence type="ECO:0000256" key="7">
    <source>
        <dbReference type="ARBA" id="ARBA00023015"/>
    </source>
</evidence>
<dbReference type="InterPro" id="IPR036388">
    <property type="entry name" value="WH-like_DNA-bd_sf"/>
</dbReference>
<dbReference type="SUPFAM" id="SSF46785">
    <property type="entry name" value="Winged helix' DNA-binding domain"/>
    <property type="match status" value="1"/>
</dbReference>
<keyword evidence="9" id="KW-0804">Transcription</keyword>
<evidence type="ECO:0000256" key="9">
    <source>
        <dbReference type="ARBA" id="ARBA00023163"/>
    </source>
</evidence>
<feature type="binding site" evidence="12">
    <location>
        <position position="133"/>
    </location>
    <ligand>
        <name>Fe cation</name>
        <dbReference type="ChEBI" id="CHEBI:24875"/>
    </ligand>
</feature>
<dbReference type="GO" id="GO:0003700">
    <property type="term" value="F:DNA-binding transcription factor activity"/>
    <property type="evidence" value="ECO:0007669"/>
    <property type="project" value="InterPro"/>
</dbReference>
<feature type="binding site" evidence="11">
    <location>
        <position position="104"/>
    </location>
    <ligand>
        <name>Zn(2+)</name>
        <dbReference type="ChEBI" id="CHEBI:29105"/>
    </ligand>
</feature>
<evidence type="ECO:0000313" key="13">
    <source>
        <dbReference type="EMBL" id="AMB99574.1"/>
    </source>
</evidence>
<dbReference type="GO" id="GO:0008270">
    <property type="term" value="F:zinc ion binding"/>
    <property type="evidence" value="ECO:0007669"/>
    <property type="project" value="TreeGrafter"/>
</dbReference>
<dbReference type="InterPro" id="IPR002481">
    <property type="entry name" value="FUR"/>
</dbReference>
<dbReference type="GO" id="GO:0005737">
    <property type="term" value="C:cytoplasm"/>
    <property type="evidence" value="ECO:0007669"/>
    <property type="project" value="UniProtKB-SubCell"/>
</dbReference>
<dbReference type="InterPro" id="IPR036390">
    <property type="entry name" value="WH_DNA-bd_sf"/>
</dbReference>
<proteinExistence type="inferred from homology"/>
<comment type="cofactor">
    <cofactor evidence="12">
        <name>Mn(2+)</name>
        <dbReference type="ChEBI" id="CHEBI:29035"/>
    </cofactor>
    <cofactor evidence="12">
        <name>Fe(2+)</name>
        <dbReference type="ChEBI" id="CHEBI:29033"/>
    </cofactor>
    <text evidence="12">Binds 1 Mn(2+) or Fe(2+) ion per subunit.</text>
</comment>
<keyword evidence="5 11" id="KW-0479">Metal-binding</keyword>
<dbReference type="AlphaFoldDB" id="A0A0X8FM27"/>